<protein>
    <recommendedName>
        <fullName evidence="2">Apple domain-containing protein</fullName>
    </recommendedName>
</protein>
<organism evidence="3">
    <name type="scientific">Marseillevirus LCMAC102</name>
    <dbReference type="NCBI Taxonomy" id="2506603"/>
    <lineage>
        <taxon>Viruses</taxon>
        <taxon>Varidnaviria</taxon>
        <taxon>Bamfordvirae</taxon>
        <taxon>Nucleocytoviricota</taxon>
        <taxon>Megaviricetes</taxon>
        <taxon>Pimascovirales</taxon>
        <taxon>Pimascovirales incertae sedis</taxon>
        <taxon>Marseilleviridae</taxon>
    </lineage>
</organism>
<dbReference type="Pfam" id="PF00024">
    <property type="entry name" value="PAN_1"/>
    <property type="match status" value="1"/>
</dbReference>
<evidence type="ECO:0000256" key="1">
    <source>
        <dbReference type="SAM" id="Phobius"/>
    </source>
</evidence>
<evidence type="ECO:0000259" key="2">
    <source>
        <dbReference type="Pfam" id="PF00024"/>
    </source>
</evidence>
<reference evidence="3" key="1">
    <citation type="journal article" date="2019" name="MBio">
        <title>Virus Genomes from Deep Sea Sediments Expand the Ocean Megavirome and Support Independent Origins of Viral Gigantism.</title>
        <authorList>
            <person name="Backstrom D."/>
            <person name="Yutin N."/>
            <person name="Jorgensen S.L."/>
            <person name="Dharamshi J."/>
            <person name="Homa F."/>
            <person name="Zaremba-Niedwiedzka K."/>
            <person name="Spang A."/>
            <person name="Wolf Y.I."/>
            <person name="Koonin E.V."/>
            <person name="Ettema T.J."/>
        </authorList>
    </citation>
    <scope>NUCLEOTIDE SEQUENCE</scope>
</reference>
<sequence length="117" mass="13263">MDCVRVSTKEHNNGFYEGDYKDILGLEGADLSACRQACITDLDCMAWKYTLDQKCQLADKLPGKSPVLISTEFVTKGGLIECKGDWNMLHLIWWVVILGLALVGVWYVLNRCPHRKK</sequence>
<name>A0A481YTM1_9VIRU</name>
<keyword evidence="1" id="KW-1133">Transmembrane helix</keyword>
<dbReference type="EMBL" id="MK500334">
    <property type="protein sequence ID" value="QBK86277.1"/>
    <property type="molecule type" value="Genomic_DNA"/>
</dbReference>
<keyword evidence="1" id="KW-0812">Transmembrane</keyword>
<accession>A0A481YTM1</accession>
<feature type="domain" description="Apple" evidence="2">
    <location>
        <begin position="8"/>
        <end position="69"/>
    </location>
</feature>
<evidence type="ECO:0000313" key="3">
    <source>
        <dbReference type="EMBL" id="QBK86277.1"/>
    </source>
</evidence>
<dbReference type="InterPro" id="IPR003609">
    <property type="entry name" value="Pan_app"/>
</dbReference>
<feature type="transmembrane region" description="Helical" evidence="1">
    <location>
        <begin position="91"/>
        <end position="109"/>
    </location>
</feature>
<gene>
    <name evidence="3" type="ORF">LCMAC102_00720</name>
</gene>
<keyword evidence="1" id="KW-0472">Membrane</keyword>
<proteinExistence type="predicted"/>